<dbReference type="EMBL" id="QXEV01000045">
    <property type="protein sequence ID" value="RIA64708.1"/>
    <property type="molecule type" value="Genomic_DNA"/>
</dbReference>
<dbReference type="Proteomes" id="UP000266506">
    <property type="component" value="Unassembled WGS sequence"/>
</dbReference>
<evidence type="ECO:0008006" key="3">
    <source>
        <dbReference type="Google" id="ProtNLM"/>
    </source>
</evidence>
<evidence type="ECO:0000313" key="2">
    <source>
        <dbReference type="Proteomes" id="UP000266506"/>
    </source>
</evidence>
<reference evidence="1 2" key="1">
    <citation type="submission" date="2018-08" db="EMBL/GenBank/DDBJ databases">
        <title>Genomic Encyclopedia of Archaeal and Bacterial Type Strains, Phase II (KMG-II): from individual species to whole genera.</title>
        <authorList>
            <person name="Goeker M."/>
        </authorList>
    </citation>
    <scope>NUCLEOTIDE SEQUENCE [LARGE SCALE GENOMIC DNA]</scope>
    <source>
        <strain evidence="1 2">ATCC 27112</strain>
    </source>
</reference>
<proteinExistence type="predicted"/>
<comment type="caution">
    <text evidence="1">The sequence shown here is derived from an EMBL/GenBank/DDBJ whole genome shotgun (WGS) entry which is preliminary data.</text>
</comment>
<evidence type="ECO:0000313" key="1">
    <source>
        <dbReference type="EMBL" id="RIA64708.1"/>
    </source>
</evidence>
<name>A0A397QUF8_9MOLU</name>
<accession>A0A397QUF8</accession>
<sequence>MTAEIWTKGKGGRATLPYAFTEQGIYMLMTVLKGDLATKQSIALIDAFKQMKDYI</sequence>
<keyword evidence="2" id="KW-1185">Reference proteome</keyword>
<protein>
    <recommendedName>
        <fullName evidence="3">KilA-N DNA-binding domain-containing protein</fullName>
    </recommendedName>
</protein>
<gene>
    <name evidence="1" type="ORF">EI71_01996</name>
</gene>
<dbReference type="AlphaFoldDB" id="A0A397QUF8"/>
<organism evidence="1 2">
    <name type="scientific">Anaeroplasma bactoclasticum</name>
    <dbReference type="NCBI Taxonomy" id="2088"/>
    <lineage>
        <taxon>Bacteria</taxon>
        <taxon>Bacillati</taxon>
        <taxon>Mycoplasmatota</taxon>
        <taxon>Mollicutes</taxon>
        <taxon>Anaeroplasmatales</taxon>
        <taxon>Anaeroplasmataceae</taxon>
        <taxon>Anaeroplasma</taxon>
    </lineage>
</organism>
<dbReference type="InParanoid" id="A0A397QUF8"/>